<sequence>MADEIMVSISCITYNHEKYIEQTIQSFLMQKTNFKYEILIHDDASTDSTPEIIKKYHKKYPNIIKPLLQKENQWSKGVTIINYTFNHKRAKGKYIALCEGDDYWTDPYKLQKQIEYMESNANCSLCTHAVDIIDENSEEIMNIIRPKNSNSRIDSREFIAGGGMFIGTNSIVYRKRLMDNPPDWYFDAPVGDYPLQIFLAINGEVYYMDESMATYRVGVPGSWSNRVYFSKDRIKHFSRVSKMLDSINEYTDYKYSEEIQIRKDKNLKDVIFYVCGILLQNGRLDKITSGTFKKFYNKLSNEEKIKLYVAGKGIEF</sequence>
<dbReference type="PANTHER" id="PTHR22916">
    <property type="entry name" value="GLYCOSYLTRANSFERASE"/>
    <property type="match status" value="1"/>
</dbReference>
<evidence type="ECO:0000313" key="3">
    <source>
        <dbReference type="Proteomes" id="UP001235030"/>
    </source>
</evidence>
<protein>
    <recommendedName>
        <fullName evidence="1">Glycosyltransferase 2-like domain-containing protein</fullName>
    </recommendedName>
</protein>
<evidence type="ECO:0000259" key="1">
    <source>
        <dbReference type="Pfam" id="PF00535"/>
    </source>
</evidence>
<keyword evidence="3" id="KW-1185">Reference proteome</keyword>
<dbReference type="Gene3D" id="3.90.550.10">
    <property type="entry name" value="Spore Coat Polysaccharide Biosynthesis Protein SpsA, Chain A"/>
    <property type="match status" value="1"/>
</dbReference>
<dbReference type="InterPro" id="IPR029044">
    <property type="entry name" value="Nucleotide-diphossugar_trans"/>
</dbReference>
<evidence type="ECO:0000313" key="2">
    <source>
        <dbReference type="EMBL" id="WMT83553.1"/>
    </source>
</evidence>
<gene>
    <name evidence="2" type="ORF">TEMA_40710</name>
</gene>
<reference evidence="2 3" key="1">
    <citation type="submission" date="2022-07" db="EMBL/GenBank/DDBJ databases">
        <title>Genome sequence of Terrisporobacter mayombei DSM6539.</title>
        <authorList>
            <person name="Boeer T."/>
            <person name="Bengelsdorf F.R."/>
            <person name="Daniel R."/>
            <person name="Poehlein A."/>
        </authorList>
    </citation>
    <scope>NUCLEOTIDE SEQUENCE [LARGE SCALE GENOMIC DNA]</scope>
    <source>
        <strain evidence="2 3">DSM 6539</strain>
    </source>
</reference>
<accession>A0ABY9Q6D5</accession>
<dbReference type="InterPro" id="IPR001173">
    <property type="entry name" value="Glyco_trans_2-like"/>
</dbReference>
<dbReference type="Pfam" id="PF00535">
    <property type="entry name" value="Glycos_transf_2"/>
    <property type="match status" value="1"/>
</dbReference>
<dbReference type="PANTHER" id="PTHR22916:SF3">
    <property type="entry name" value="UDP-GLCNAC:BETAGAL BETA-1,3-N-ACETYLGLUCOSAMINYLTRANSFERASE-LIKE PROTEIN 1"/>
    <property type="match status" value="1"/>
</dbReference>
<organism evidence="2 3">
    <name type="scientific">Terrisporobacter mayombei</name>
    <dbReference type="NCBI Taxonomy" id="1541"/>
    <lineage>
        <taxon>Bacteria</taxon>
        <taxon>Bacillati</taxon>
        <taxon>Bacillota</taxon>
        <taxon>Clostridia</taxon>
        <taxon>Peptostreptococcales</taxon>
        <taxon>Peptostreptococcaceae</taxon>
        <taxon>Terrisporobacter</taxon>
    </lineage>
</organism>
<name>A0ABY9Q6D5_9FIRM</name>
<dbReference type="RefSeq" id="WP_228105897.1">
    <property type="nucleotide sequence ID" value="NZ_CP101637.1"/>
</dbReference>
<proteinExistence type="predicted"/>
<feature type="domain" description="Glycosyltransferase 2-like" evidence="1">
    <location>
        <begin position="11"/>
        <end position="171"/>
    </location>
</feature>
<dbReference type="SUPFAM" id="SSF53448">
    <property type="entry name" value="Nucleotide-diphospho-sugar transferases"/>
    <property type="match status" value="1"/>
</dbReference>
<dbReference type="Proteomes" id="UP001235030">
    <property type="component" value="Chromosome"/>
</dbReference>
<dbReference type="EMBL" id="CP101637">
    <property type="protein sequence ID" value="WMT83553.1"/>
    <property type="molecule type" value="Genomic_DNA"/>
</dbReference>